<sequence length="42" mass="4520">MKQNSLITLLDLSLIGFMGSPTVTSTAAKHDSGSQFLHRSQT</sequence>
<protein>
    <recommendedName>
        <fullName evidence="4">Non-specific serine/threonine protein kinase</fullName>
    </recommendedName>
</protein>
<evidence type="ECO:0000313" key="2">
    <source>
        <dbReference type="EMBL" id="PRQ36685.1"/>
    </source>
</evidence>
<name>A0A2P6QR78_ROSCH</name>
<feature type="signal peptide" evidence="1">
    <location>
        <begin position="1"/>
        <end position="19"/>
    </location>
</feature>
<proteinExistence type="predicted"/>
<evidence type="ECO:0008006" key="4">
    <source>
        <dbReference type="Google" id="ProtNLM"/>
    </source>
</evidence>
<dbReference type="Gramene" id="PRQ36685">
    <property type="protein sequence ID" value="PRQ36685"/>
    <property type="gene ID" value="RchiOBHm_Chr4g0394351"/>
</dbReference>
<keyword evidence="1" id="KW-0732">Signal</keyword>
<dbReference type="Proteomes" id="UP000238479">
    <property type="component" value="Chromosome 4"/>
</dbReference>
<feature type="chain" id="PRO_5015203706" description="Non-specific serine/threonine protein kinase" evidence="1">
    <location>
        <begin position="20"/>
        <end position="42"/>
    </location>
</feature>
<dbReference type="EMBL" id="PDCK01000042">
    <property type="protein sequence ID" value="PRQ36685.1"/>
    <property type="molecule type" value="Genomic_DNA"/>
</dbReference>
<evidence type="ECO:0000256" key="1">
    <source>
        <dbReference type="SAM" id="SignalP"/>
    </source>
</evidence>
<organism evidence="2 3">
    <name type="scientific">Rosa chinensis</name>
    <name type="common">China rose</name>
    <dbReference type="NCBI Taxonomy" id="74649"/>
    <lineage>
        <taxon>Eukaryota</taxon>
        <taxon>Viridiplantae</taxon>
        <taxon>Streptophyta</taxon>
        <taxon>Embryophyta</taxon>
        <taxon>Tracheophyta</taxon>
        <taxon>Spermatophyta</taxon>
        <taxon>Magnoliopsida</taxon>
        <taxon>eudicotyledons</taxon>
        <taxon>Gunneridae</taxon>
        <taxon>Pentapetalae</taxon>
        <taxon>rosids</taxon>
        <taxon>fabids</taxon>
        <taxon>Rosales</taxon>
        <taxon>Rosaceae</taxon>
        <taxon>Rosoideae</taxon>
        <taxon>Rosoideae incertae sedis</taxon>
        <taxon>Rosa</taxon>
    </lineage>
</organism>
<gene>
    <name evidence="2" type="ORF">RchiOBHm_Chr4g0394351</name>
</gene>
<reference evidence="2 3" key="1">
    <citation type="journal article" date="2018" name="Nat. Genet.">
        <title>The Rosa genome provides new insights in the design of modern roses.</title>
        <authorList>
            <person name="Bendahmane M."/>
        </authorList>
    </citation>
    <scope>NUCLEOTIDE SEQUENCE [LARGE SCALE GENOMIC DNA]</scope>
    <source>
        <strain evidence="3">cv. Old Blush</strain>
    </source>
</reference>
<keyword evidence="3" id="KW-1185">Reference proteome</keyword>
<dbReference type="AlphaFoldDB" id="A0A2P6QR78"/>
<evidence type="ECO:0000313" key="3">
    <source>
        <dbReference type="Proteomes" id="UP000238479"/>
    </source>
</evidence>
<comment type="caution">
    <text evidence="2">The sequence shown here is derived from an EMBL/GenBank/DDBJ whole genome shotgun (WGS) entry which is preliminary data.</text>
</comment>
<accession>A0A2P6QR78</accession>